<gene>
    <name evidence="1" type="ORF">GH754_16750</name>
</gene>
<evidence type="ECO:0000313" key="2">
    <source>
        <dbReference type="Proteomes" id="UP000480185"/>
    </source>
</evidence>
<accession>A0A6G1XAA9</accession>
<dbReference type="SUPFAM" id="SSF56281">
    <property type="entry name" value="Metallo-hydrolase/oxidoreductase"/>
    <property type="match status" value="1"/>
</dbReference>
<name>A0A6G1XAA9_9BACI</name>
<dbReference type="Gene3D" id="3.60.15.10">
    <property type="entry name" value="Ribonuclease Z/Hydroxyacylglutathione hydrolase-like"/>
    <property type="match status" value="1"/>
</dbReference>
<organism evidence="1 2">
    <name type="scientific">Salinibacillus xinjiangensis</name>
    <dbReference type="NCBI Taxonomy" id="1229268"/>
    <lineage>
        <taxon>Bacteria</taxon>
        <taxon>Bacillati</taxon>
        <taxon>Bacillota</taxon>
        <taxon>Bacilli</taxon>
        <taxon>Bacillales</taxon>
        <taxon>Bacillaceae</taxon>
        <taxon>Salinibacillus</taxon>
    </lineage>
</organism>
<evidence type="ECO:0000313" key="1">
    <source>
        <dbReference type="EMBL" id="MRG87914.1"/>
    </source>
</evidence>
<keyword evidence="2" id="KW-1185">Reference proteome</keyword>
<protein>
    <submittedName>
        <fullName evidence="1">MBL fold metallo-hydrolase</fullName>
    </submittedName>
</protein>
<proteinExistence type="predicted"/>
<comment type="caution">
    <text evidence="1">The sequence shown here is derived from an EMBL/GenBank/DDBJ whole genome shotgun (WGS) entry which is preliminary data.</text>
</comment>
<dbReference type="AlphaFoldDB" id="A0A6G1XAA9"/>
<keyword evidence="1" id="KW-0378">Hydrolase</keyword>
<dbReference type="GO" id="GO:0016787">
    <property type="term" value="F:hydrolase activity"/>
    <property type="evidence" value="ECO:0007669"/>
    <property type="project" value="UniProtKB-KW"/>
</dbReference>
<dbReference type="PANTHER" id="PTHR30619">
    <property type="entry name" value="DNA INTERNALIZATION/COMPETENCE PROTEIN COMEC/REC2"/>
    <property type="match status" value="1"/>
</dbReference>
<reference evidence="1 2" key="1">
    <citation type="submission" date="2019-11" db="EMBL/GenBank/DDBJ databases">
        <authorList>
            <person name="Li J."/>
        </authorList>
    </citation>
    <scope>NUCLEOTIDE SEQUENCE [LARGE SCALE GENOMIC DNA]</scope>
    <source>
        <strain evidence="1 2">J4</strain>
    </source>
</reference>
<sequence>MCKYIKVYPAANGDSFLIRIKDDSDIKNIIIDGGKGELCHLMLKNEFEQMENNNQRVNLLVVTHIDDDHIAGIIKIFKDKKVNTSIIDRVWFNSGTLIASELKGDKGSNFNFPIASDESSRKMSVRQGETLEGILEETGVWHKKLISTGQFYDDDGIILRVLSPDIETLKELNEKWDSELKKIVKKRMKKKMMSSATDYHKSINELAAELFEEDSSLFNKSSIAFLLEHENFRLLMLGDSHPSTIVNSLRNLGYSDENKLRVDIMKISHHASKKNTSPELLKLIDCEKFIISSDGSKHGLPNKESLARIIQSMDKPVAFYFNYNLMKKIFSPEECQENNITCVYLNRDNGYTVGG</sequence>
<dbReference type="Proteomes" id="UP000480185">
    <property type="component" value="Unassembled WGS sequence"/>
</dbReference>
<dbReference type="InterPro" id="IPR052159">
    <property type="entry name" value="Competence_DNA_uptake"/>
</dbReference>
<dbReference type="PANTHER" id="PTHR30619:SF1">
    <property type="entry name" value="RECOMBINATION PROTEIN 2"/>
    <property type="match status" value="1"/>
</dbReference>
<dbReference type="EMBL" id="WJNH01000013">
    <property type="protein sequence ID" value="MRG87914.1"/>
    <property type="molecule type" value="Genomic_DNA"/>
</dbReference>
<dbReference type="InterPro" id="IPR036866">
    <property type="entry name" value="RibonucZ/Hydroxyglut_hydro"/>
</dbReference>
<dbReference type="RefSeq" id="WP_153729801.1">
    <property type="nucleotide sequence ID" value="NZ_WJNH01000013.1"/>
</dbReference>
<dbReference type="OrthoDB" id="9783680at2"/>